<protein>
    <submittedName>
        <fullName evidence="2">SDR family oxidoreductase</fullName>
    </submittedName>
</protein>
<dbReference type="RefSeq" id="WP_200128778.1">
    <property type="nucleotide sequence ID" value="NZ_CP054705.1"/>
</dbReference>
<dbReference type="EMBL" id="CP054705">
    <property type="protein sequence ID" value="QQK76155.1"/>
    <property type="molecule type" value="Genomic_DNA"/>
</dbReference>
<dbReference type="Pfam" id="PF13561">
    <property type="entry name" value="adh_short_C2"/>
    <property type="match status" value="1"/>
</dbReference>
<accession>A0A7T6Z384</accession>
<dbReference type="SUPFAM" id="SSF51735">
    <property type="entry name" value="NAD(P)-binding Rossmann-fold domains"/>
    <property type="match status" value="1"/>
</dbReference>
<sequence length="192" mass="21604">MENIMGDVPEVDILINNLGIYEMMSYEDITKETWNHYFNTNFLVADRLSRFYRNKMMENDFGRIIFISSDQAVMPSGGMPQYTVTKSMILSLSKSLSLLTKGRDISVNTILPGTTLSDNVKHLLENNNTDPNKTFEEIEREFIAENIPGATLQKFIRPIEIGRVAAFLASPYSTAIRGAALRMEGGIIPTIV</sequence>
<dbReference type="InterPro" id="IPR002347">
    <property type="entry name" value="SDR_fam"/>
</dbReference>
<dbReference type="CDD" id="cd05233">
    <property type="entry name" value="SDR_c"/>
    <property type="match status" value="1"/>
</dbReference>
<evidence type="ECO:0000256" key="1">
    <source>
        <dbReference type="ARBA" id="ARBA00006484"/>
    </source>
</evidence>
<comment type="similarity">
    <text evidence="1">Belongs to the short-chain dehydrogenases/reductases (SDR) family.</text>
</comment>
<keyword evidence="3" id="KW-1185">Reference proteome</keyword>
<dbReference type="PRINTS" id="PR00081">
    <property type="entry name" value="GDHRDH"/>
</dbReference>
<dbReference type="PRINTS" id="PR00080">
    <property type="entry name" value="SDRFAMILY"/>
</dbReference>
<dbReference type="InterPro" id="IPR036291">
    <property type="entry name" value="NAD(P)-bd_dom_sf"/>
</dbReference>
<dbReference type="KEGG" id="scia:HUG15_11700"/>
<dbReference type="PANTHER" id="PTHR42879">
    <property type="entry name" value="3-OXOACYL-(ACYL-CARRIER-PROTEIN) REDUCTASE"/>
    <property type="match status" value="1"/>
</dbReference>
<gene>
    <name evidence="2" type="ORF">HUG15_11700</name>
</gene>
<proteinExistence type="inferred from homology"/>
<dbReference type="Proteomes" id="UP000595823">
    <property type="component" value="Chromosome"/>
</dbReference>
<dbReference type="AlphaFoldDB" id="A0A7T6Z384"/>
<evidence type="ECO:0000313" key="3">
    <source>
        <dbReference type="Proteomes" id="UP000595823"/>
    </source>
</evidence>
<dbReference type="Gene3D" id="3.40.50.720">
    <property type="entry name" value="NAD(P)-binding Rossmann-like Domain"/>
    <property type="match status" value="1"/>
</dbReference>
<name>A0A7T6Z384_9BACI</name>
<evidence type="ECO:0000313" key="2">
    <source>
        <dbReference type="EMBL" id="QQK76155.1"/>
    </source>
</evidence>
<dbReference type="InterPro" id="IPR050259">
    <property type="entry name" value="SDR"/>
</dbReference>
<organism evidence="2 3">
    <name type="scientific">Salicibibacter cibarius</name>
    <dbReference type="NCBI Taxonomy" id="2743000"/>
    <lineage>
        <taxon>Bacteria</taxon>
        <taxon>Bacillati</taxon>
        <taxon>Bacillota</taxon>
        <taxon>Bacilli</taxon>
        <taxon>Bacillales</taxon>
        <taxon>Bacillaceae</taxon>
        <taxon>Salicibibacter</taxon>
    </lineage>
</organism>
<reference evidence="2 3" key="1">
    <citation type="submission" date="2020-06" db="EMBL/GenBank/DDBJ databases">
        <title>Genomic analysis of Salicibibacter sp. NKC5-3.</title>
        <authorList>
            <person name="Oh Y.J."/>
        </authorList>
    </citation>
    <scope>NUCLEOTIDE SEQUENCE [LARGE SCALE GENOMIC DNA]</scope>
    <source>
        <strain evidence="2 3">NKC5-3</strain>
    </source>
</reference>